<name>A0A8K0KE43_LADFU</name>
<evidence type="ECO:0000313" key="2">
    <source>
        <dbReference type="Proteomes" id="UP000792457"/>
    </source>
</evidence>
<dbReference type="Proteomes" id="UP000792457">
    <property type="component" value="Unassembled WGS sequence"/>
</dbReference>
<sequence>MKNRNDTMRFSDSEINKAKSKYDECDIECMNENTENALEGEEVCCRIFMGDSNTVVGEEGRVISEMKGLMNFVTVFITNTWFMNHKRWRYTWISLENSTCYQRDYILVED</sequence>
<evidence type="ECO:0000313" key="1">
    <source>
        <dbReference type="EMBL" id="KAG8232514.1"/>
    </source>
</evidence>
<reference evidence="1" key="2">
    <citation type="submission" date="2017-10" db="EMBL/GenBank/DDBJ databases">
        <title>Ladona fulva Genome sequencing and assembly.</title>
        <authorList>
            <person name="Murali S."/>
            <person name="Richards S."/>
            <person name="Bandaranaike D."/>
            <person name="Bellair M."/>
            <person name="Blankenburg K."/>
            <person name="Chao H."/>
            <person name="Dinh H."/>
            <person name="Doddapaneni H."/>
            <person name="Dugan-Rocha S."/>
            <person name="Elkadiri S."/>
            <person name="Gnanaolivu R."/>
            <person name="Hernandez B."/>
            <person name="Skinner E."/>
            <person name="Javaid M."/>
            <person name="Lee S."/>
            <person name="Li M."/>
            <person name="Ming W."/>
            <person name="Munidasa M."/>
            <person name="Muniz J."/>
            <person name="Nguyen L."/>
            <person name="Hughes D."/>
            <person name="Osuji N."/>
            <person name="Pu L.-L."/>
            <person name="Puazo M."/>
            <person name="Qu C."/>
            <person name="Quiroz J."/>
            <person name="Raj R."/>
            <person name="Weissenberger G."/>
            <person name="Xin Y."/>
            <person name="Zou X."/>
            <person name="Han Y."/>
            <person name="Worley K."/>
            <person name="Muzny D."/>
            <person name="Gibbs R."/>
        </authorList>
    </citation>
    <scope>NUCLEOTIDE SEQUENCE</scope>
    <source>
        <strain evidence="1">Sampled in the wild</strain>
    </source>
</reference>
<reference evidence="1" key="1">
    <citation type="submission" date="2013-04" db="EMBL/GenBank/DDBJ databases">
        <authorList>
            <person name="Qu J."/>
            <person name="Murali S.C."/>
            <person name="Bandaranaike D."/>
            <person name="Bellair M."/>
            <person name="Blankenburg K."/>
            <person name="Chao H."/>
            <person name="Dinh H."/>
            <person name="Doddapaneni H."/>
            <person name="Downs B."/>
            <person name="Dugan-Rocha S."/>
            <person name="Elkadiri S."/>
            <person name="Gnanaolivu R.D."/>
            <person name="Hernandez B."/>
            <person name="Javaid M."/>
            <person name="Jayaseelan J.C."/>
            <person name="Lee S."/>
            <person name="Li M."/>
            <person name="Ming W."/>
            <person name="Munidasa M."/>
            <person name="Muniz J."/>
            <person name="Nguyen L."/>
            <person name="Ongeri F."/>
            <person name="Osuji N."/>
            <person name="Pu L.-L."/>
            <person name="Puazo M."/>
            <person name="Qu C."/>
            <person name="Quiroz J."/>
            <person name="Raj R."/>
            <person name="Weissenberger G."/>
            <person name="Xin Y."/>
            <person name="Zou X."/>
            <person name="Han Y."/>
            <person name="Richards S."/>
            <person name="Worley K."/>
            <person name="Muzny D."/>
            <person name="Gibbs R."/>
        </authorList>
    </citation>
    <scope>NUCLEOTIDE SEQUENCE</scope>
    <source>
        <strain evidence="1">Sampled in the wild</strain>
    </source>
</reference>
<gene>
    <name evidence="1" type="ORF">J437_LFUL012670</name>
</gene>
<protein>
    <submittedName>
        <fullName evidence="1">Uncharacterized protein</fullName>
    </submittedName>
</protein>
<organism evidence="1 2">
    <name type="scientific">Ladona fulva</name>
    <name type="common">Scarce chaser dragonfly</name>
    <name type="synonym">Libellula fulva</name>
    <dbReference type="NCBI Taxonomy" id="123851"/>
    <lineage>
        <taxon>Eukaryota</taxon>
        <taxon>Metazoa</taxon>
        <taxon>Ecdysozoa</taxon>
        <taxon>Arthropoda</taxon>
        <taxon>Hexapoda</taxon>
        <taxon>Insecta</taxon>
        <taxon>Pterygota</taxon>
        <taxon>Palaeoptera</taxon>
        <taxon>Odonata</taxon>
        <taxon>Epiprocta</taxon>
        <taxon>Anisoptera</taxon>
        <taxon>Libelluloidea</taxon>
        <taxon>Libellulidae</taxon>
        <taxon>Ladona</taxon>
    </lineage>
</organism>
<dbReference type="AlphaFoldDB" id="A0A8K0KE43"/>
<dbReference type="EMBL" id="KZ308626">
    <property type="protein sequence ID" value="KAG8232514.1"/>
    <property type="molecule type" value="Genomic_DNA"/>
</dbReference>
<proteinExistence type="predicted"/>
<accession>A0A8K0KE43</accession>
<comment type="caution">
    <text evidence="1">The sequence shown here is derived from an EMBL/GenBank/DDBJ whole genome shotgun (WGS) entry which is preliminary data.</text>
</comment>
<keyword evidence="2" id="KW-1185">Reference proteome</keyword>